<feature type="domain" description="wHTH-Hsp90 Na associated" evidence="3">
    <location>
        <begin position="1086"/>
        <end position="1141"/>
    </location>
</feature>
<dbReference type="Gene3D" id="3.40.50.1460">
    <property type="match status" value="1"/>
</dbReference>
<dbReference type="Gene3D" id="3.30.565.10">
    <property type="entry name" value="Histidine kinase-like ATPase, C-terminal domain"/>
    <property type="match status" value="1"/>
</dbReference>
<dbReference type="Pfam" id="PF24401">
    <property type="entry name" value="iHD-CE"/>
    <property type="match status" value="1"/>
</dbReference>
<evidence type="ECO:0000259" key="3">
    <source>
        <dbReference type="Pfam" id="PF24410"/>
    </source>
</evidence>
<feature type="domain" description="Peptidase C14 caspase" evidence="1">
    <location>
        <begin position="6"/>
        <end position="217"/>
    </location>
</feature>
<dbReference type="EMBL" id="JAVREJ010000038">
    <property type="protein sequence ID" value="MDT0353631.1"/>
    <property type="molecule type" value="Genomic_DNA"/>
</dbReference>
<dbReference type="InterPro" id="IPR036890">
    <property type="entry name" value="HATPase_C_sf"/>
</dbReference>
<evidence type="ECO:0000313" key="4">
    <source>
        <dbReference type="EMBL" id="MDT0353631.1"/>
    </source>
</evidence>
<dbReference type="SUPFAM" id="SSF55874">
    <property type="entry name" value="ATPase domain of HSP90 chaperone/DNA topoisomerase II/histidine kinase"/>
    <property type="match status" value="1"/>
</dbReference>
<evidence type="ECO:0000259" key="1">
    <source>
        <dbReference type="Pfam" id="PF00656"/>
    </source>
</evidence>
<dbReference type="Pfam" id="PF24410">
    <property type="entry name" value="wHTH-HSP90_Na-assoc"/>
    <property type="match status" value="7"/>
</dbReference>
<gene>
    <name evidence="4" type="ORF">RM445_29495</name>
</gene>
<evidence type="ECO:0000259" key="2">
    <source>
        <dbReference type="Pfam" id="PF24401"/>
    </source>
</evidence>
<dbReference type="InterPro" id="IPR056506">
    <property type="entry name" value="iHD-CE"/>
</dbReference>
<feature type="domain" description="wHTH-Hsp90 Na associated" evidence="3">
    <location>
        <begin position="1296"/>
        <end position="1362"/>
    </location>
</feature>
<dbReference type="InterPro" id="IPR056507">
    <property type="entry name" value="wHTH-HSP90_Na-assoc"/>
</dbReference>
<accession>A0ABU2NI37</accession>
<feature type="domain" description="wHTH-Hsp90 Na associated" evidence="3">
    <location>
        <begin position="1374"/>
        <end position="1427"/>
    </location>
</feature>
<dbReference type="Pfam" id="PF00656">
    <property type="entry name" value="Peptidase_C14"/>
    <property type="match status" value="1"/>
</dbReference>
<protein>
    <recommendedName>
        <fullName evidence="6">Caspase domain-containing protein</fullName>
    </recommendedName>
</protein>
<dbReference type="SUPFAM" id="SSF52129">
    <property type="entry name" value="Caspase-like"/>
    <property type="match status" value="1"/>
</dbReference>
<dbReference type="PANTHER" id="PTHR22576:SF37">
    <property type="entry name" value="MUCOSA-ASSOCIATED LYMPHOID TISSUE LYMPHOMA TRANSLOCATION PROTEIN 1"/>
    <property type="match status" value="1"/>
</dbReference>
<evidence type="ECO:0000313" key="5">
    <source>
        <dbReference type="Proteomes" id="UP001183202"/>
    </source>
</evidence>
<feature type="domain" description="wHTH-Hsp90 Na associated" evidence="3">
    <location>
        <begin position="1231"/>
        <end position="1284"/>
    </location>
</feature>
<name>A0ABU2NI37_9PSEU</name>
<dbReference type="InterPro" id="IPR029030">
    <property type="entry name" value="Caspase-like_dom_sf"/>
</dbReference>
<feature type="domain" description="wHTH-Hsp90 Na associated" evidence="3">
    <location>
        <begin position="1441"/>
        <end position="1505"/>
    </location>
</feature>
<feature type="domain" description="wHTH-Hsp90 Na associated" evidence="3">
    <location>
        <begin position="1164"/>
        <end position="1219"/>
    </location>
</feature>
<feature type="domain" description="iHD-CE" evidence="2">
    <location>
        <begin position="260"/>
        <end position="637"/>
    </location>
</feature>
<sequence length="1660" mass="183371">MAKPPRRALLVGVPRYDDSAIDQLPFIVDDIADLSKTLTAVGYEVQVHPPDQTDRDRIDNTIEQFCRNALPQQQLLIFLSGHGIHRNGHDYLVPSSADTASRKFAERCLEIDFDGHIEDGRSRCGDVLVVVDACREGVKLEEKGSYLRGWSEQERGRAASRTIAYLYACSSGEMARWKETPDGTYSLFTRVFSRVIADSSAPGTLIELRDEVQCRLEDLSATLGVPFQRPLLKGDSGQGSKFVVVDRPVDRRNSSGASSWAQMSREHVAWEFTRPGDNPGDGPLPESARAVRDAVVEVVATWSEGYRALRSQLPDDPWWDGEMATRIHARLTWIMRHLLNRGKLVESSRAPLSSAEAATLVLVPLAQQLHLVSCAVRLKHVVEVQDGDLTRREDQDTLNFERYVETQGRVYRHLKRLEAGNDKQHIRVVRWWLFHRWLVRIPTLYQPDYVADCVLRDLGTPASQSGLLLSELFSAERVARLLRALRSDPEVAATPEVSVDAVAGAQFPTGVRTVAGGSPDEQSVRDGLIALLLVVAEEFTMNATALPGVLVEHVGLTGGVEAAEVVHTVRTARWTARGRTRVLEAECSHQAVQLALTEHAAGIAEVLRRIDAFAEGDKTLEALRDLPTHVAADRLRPLLDGQGHPRYEGIGFRFRLDDDRVQELLMGEQLYGDPALAIRELYQNALDACRYRRARTQYLERRGHVTRAWRGRIEFEQGVDDSGRAWLECRDNGIGMGDRELNSVFAHAGMRFGDLPEFLEEKAAWTREGIEFYPNSRFGVGVLSYFMLGDVIEVSTSRFGRDGRVGPDLQVDIDGPGSLCRIRRVGFGEASGTTVRIYLRPEISVSCVDLLCRLLWVSEFSVIAKDGGLDAEWIPGSISARAPIGSEDPLAGTRGAGPNLADRTRNSNALSTSVPNLWWCSNLGGLLADGLWAGEVTFGRIVNLTGRLAPRLTVDRRRILVLDAERESALVRAAIPDLLSCERNILNPEWLEKISAHDVDLADAIAHEAMDHHTSWRVAGMIVDTNVVGCFPLDDEIFASNGYRRSDPALNLNLIEVAGWRLLSYVAAGLVPGLRCATPTHIPTARPSDAYLLSRPEGGRVEDGDWSGDLAEPVPGRQVISMAAQLGWSLAAVAARLQQLGAVVPEREWPQVVLTDNEWRLLSLDLDAPRPRRGRRTAPMSRGNWIDLAEPVPAAHVFRAAARLGWSAEAVAARLQQLGAVVPEREWPQVVLTDEDRRLLSRNLDGRNPWIDLAEPVPAAHVIGAAAQLGWSAEAVAARLQQLGAVVPEREWPQVVLTDDDRRLLSRGLDTPQGFYEPWNGPSDGDRWIDLTEPVPAAHVIGAAAQLGWSAEAVAARLQQLGAVVPEREWPQVVLTTDDRRLLSPNLDGRNPWIDLAEPVPAAHVIRAAAQLSWSAEAVAARLQQLGAVVPEREWPQVVSTDDDRRLLSRNLDSPQGFHNPWAGPPDRDRWIDLAEPVPVAHVIGAAARLGWSPETVAVRLRQLGAVAPELEWTEVVLTTDDRRLLSRGLDGQKPWIGLAEPVPAAHVFRSAANLSWSPAAVAARLRDFGMEVPDYPWPEIIMDVHDWQLISSDASISTREYTGRSLNRSRVFELSRTIKVGRLVRAVHGTNLTPAEAAQRLLQLGFEISAGIEVVTSDS</sequence>
<dbReference type="InterPro" id="IPR052039">
    <property type="entry name" value="Caspase-related_regulators"/>
</dbReference>
<feature type="domain" description="wHTH-Hsp90 Na associated" evidence="3">
    <location>
        <begin position="1517"/>
        <end position="1570"/>
    </location>
</feature>
<proteinExistence type="predicted"/>
<dbReference type="RefSeq" id="WP_311560143.1">
    <property type="nucleotide sequence ID" value="NZ_JAVREJ010000038.1"/>
</dbReference>
<dbReference type="PANTHER" id="PTHR22576">
    <property type="entry name" value="MUCOSA ASSOCIATED LYMPHOID TISSUE LYMPHOMA TRANSLOCATION PROTEIN 1/PARACASPASE"/>
    <property type="match status" value="1"/>
</dbReference>
<organism evidence="4 5">
    <name type="scientific">Pseudonocardia charpentierae</name>
    <dbReference type="NCBI Taxonomy" id="3075545"/>
    <lineage>
        <taxon>Bacteria</taxon>
        <taxon>Bacillati</taxon>
        <taxon>Actinomycetota</taxon>
        <taxon>Actinomycetes</taxon>
        <taxon>Pseudonocardiales</taxon>
        <taxon>Pseudonocardiaceae</taxon>
        <taxon>Pseudonocardia</taxon>
    </lineage>
</organism>
<evidence type="ECO:0008006" key="6">
    <source>
        <dbReference type="Google" id="ProtNLM"/>
    </source>
</evidence>
<keyword evidence="5" id="KW-1185">Reference proteome</keyword>
<reference evidence="5" key="1">
    <citation type="submission" date="2023-07" db="EMBL/GenBank/DDBJ databases">
        <title>30 novel species of actinomycetes from the DSMZ collection.</title>
        <authorList>
            <person name="Nouioui I."/>
        </authorList>
    </citation>
    <scope>NUCLEOTIDE SEQUENCE [LARGE SCALE GENOMIC DNA]</scope>
    <source>
        <strain evidence="5">DSM 45834</strain>
    </source>
</reference>
<dbReference type="Proteomes" id="UP001183202">
    <property type="component" value="Unassembled WGS sequence"/>
</dbReference>
<comment type="caution">
    <text evidence="4">The sequence shown here is derived from an EMBL/GenBank/DDBJ whole genome shotgun (WGS) entry which is preliminary data.</text>
</comment>
<dbReference type="InterPro" id="IPR011600">
    <property type="entry name" value="Pept_C14_caspase"/>
</dbReference>